<dbReference type="Pfam" id="PF20167">
    <property type="entry name" value="Transposase_32"/>
    <property type="match status" value="1"/>
</dbReference>
<keyword evidence="3" id="KW-1185">Reference proteome</keyword>
<sequence length="210" mass="24514">MALHQLCQEKKKLFNMHLNQCHEAVNFEFELITLRSMAGTRDEVHTTQYPMAGKCEEESHDLHLLWFTQNDWADHPFYLAIFQMNSSFSKSVIKVFIAIARANRCDCDASKSGCRDHVLYLQIKAMANNVNLVERHMEEDVMGDEIFDHEWPKWIENNHRIDFSEFTDEAKTWLSIICSRVIPLRNEINLSLDRALLICDIMDVIPINVG</sequence>
<dbReference type="Proteomes" id="UP000824120">
    <property type="component" value="Chromosome 5"/>
</dbReference>
<reference evidence="2 3" key="1">
    <citation type="submission" date="2020-09" db="EMBL/GenBank/DDBJ databases">
        <title>De no assembly of potato wild relative species, Solanum commersonii.</title>
        <authorList>
            <person name="Cho K."/>
        </authorList>
    </citation>
    <scope>NUCLEOTIDE SEQUENCE [LARGE SCALE GENOMIC DNA]</scope>
    <source>
        <strain evidence="2">LZ3.2</strain>
        <tissue evidence="2">Leaf</tissue>
    </source>
</reference>
<organism evidence="2 3">
    <name type="scientific">Solanum commersonii</name>
    <name type="common">Commerson's wild potato</name>
    <name type="synonym">Commerson's nightshade</name>
    <dbReference type="NCBI Taxonomy" id="4109"/>
    <lineage>
        <taxon>Eukaryota</taxon>
        <taxon>Viridiplantae</taxon>
        <taxon>Streptophyta</taxon>
        <taxon>Embryophyta</taxon>
        <taxon>Tracheophyta</taxon>
        <taxon>Spermatophyta</taxon>
        <taxon>Magnoliopsida</taxon>
        <taxon>eudicotyledons</taxon>
        <taxon>Gunneridae</taxon>
        <taxon>Pentapetalae</taxon>
        <taxon>asterids</taxon>
        <taxon>lamiids</taxon>
        <taxon>Solanales</taxon>
        <taxon>Solanaceae</taxon>
        <taxon>Solanoideae</taxon>
        <taxon>Solaneae</taxon>
        <taxon>Solanum</taxon>
    </lineage>
</organism>
<evidence type="ECO:0000313" key="3">
    <source>
        <dbReference type="Proteomes" id="UP000824120"/>
    </source>
</evidence>
<accession>A0A9J5Z3X0</accession>
<proteinExistence type="predicted"/>
<gene>
    <name evidence="2" type="ORF">H5410_028124</name>
</gene>
<evidence type="ECO:0000259" key="1">
    <source>
        <dbReference type="Pfam" id="PF20167"/>
    </source>
</evidence>
<comment type="caution">
    <text evidence="2">The sequence shown here is derived from an EMBL/GenBank/DDBJ whole genome shotgun (WGS) entry which is preliminary data.</text>
</comment>
<name>A0A9J5Z3X0_SOLCO</name>
<evidence type="ECO:0000313" key="2">
    <source>
        <dbReference type="EMBL" id="KAG5606632.1"/>
    </source>
</evidence>
<feature type="domain" description="Putative plant transposon protein" evidence="1">
    <location>
        <begin position="81"/>
        <end position="210"/>
    </location>
</feature>
<dbReference type="InterPro" id="IPR046796">
    <property type="entry name" value="Transposase_32_dom"/>
</dbReference>
<dbReference type="OrthoDB" id="1714944at2759"/>
<protein>
    <recommendedName>
        <fullName evidence="1">Putative plant transposon protein domain-containing protein</fullName>
    </recommendedName>
</protein>
<dbReference type="AlphaFoldDB" id="A0A9J5Z3X0"/>
<dbReference type="EMBL" id="JACXVP010000005">
    <property type="protein sequence ID" value="KAG5606632.1"/>
    <property type="molecule type" value="Genomic_DNA"/>
</dbReference>